<dbReference type="AlphaFoldDB" id="A0A7I8VTL1"/>
<reference evidence="1 2" key="1">
    <citation type="submission" date="2020-08" db="EMBL/GenBank/DDBJ databases">
        <authorList>
            <person name="Hejnol A."/>
        </authorList>
    </citation>
    <scope>NUCLEOTIDE SEQUENCE [LARGE SCALE GENOMIC DNA]</scope>
</reference>
<name>A0A7I8VTL1_9ANNE</name>
<dbReference type="OrthoDB" id="10658883at2759"/>
<organism evidence="1 2">
    <name type="scientific">Dimorphilus gyrociliatus</name>
    <dbReference type="NCBI Taxonomy" id="2664684"/>
    <lineage>
        <taxon>Eukaryota</taxon>
        <taxon>Metazoa</taxon>
        <taxon>Spiralia</taxon>
        <taxon>Lophotrochozoa</taxon>
        <taxon>Annelida</taxon>
        <taxon>Polychaeta</taxon>
        <taxon>Polychaeta incertae sedis</taxon>
        <taxon>Dinophilidae</taxon>
        <taxon>Dimorphilus</taxon>
    </lineage>
</organism>
<evidence type="ECO:0000313" key="1">
    <source>
        <dbReference type="EMBL" id="CAD5119636.1"/>
    </source>
</evidence>
<gene>
    <name evidence="1" type="ORF">DGYR_LOCUS7841</name>
</gene>
<proteinExistence type="predicted"/>
<dbReference type="EMBL" id="CAJFCJ010000010">
    <property type="protein sequence ID" value="CAD5119636.1"/>
    <property type="molecule type" value="Genomic_DNA"/>
</dbReference>
<dbReference type="Proteomes" id="UP000549394">
    <property type="component" value="Unassembled WGS sequence"/>
</dbReference>
<sequence>MDEQTRLAKFESMRKQTNHKQLFLNHQELAKHRDRVIRRYALDAKVATSDIQRQQYYMELKKEKLRKDMKKLDLRREKTHTYFRRIDNRHLERERTFKYDFANPSTNRFQLDRILGKLFTLPSIATNERANKG</sequence>
<protein>
    <submittedName>
        <fullName evidence="1">DgyrCDS8230</fullName>
    </submittedName>
</protein>
<accession>A0A7I8VTL1</accession>
<evidence type="ECO:0000313" key="2">
    <source>
        <dbReference type="Proteomes" id="UP000549394"/>
    </source>
</evidence>
<comment type="caution">
    <text evidence="1">The sequence shown here is derived from an EMBL/GenBank/DDBJ whole genome shotgun (WGS) entry which is preliminary data.</text>
</comment>
<keyword evidence="2" id="KW-1185">Reference proteome</keyword>